<protein>
    <submittedName>
        <fullName evidence="4">SEC2</fullName>
    </submittedName>
</protein>
<dbReference type="InterPro" id="IPR009449">
    <property type="entry name" value="Sec2_N"/>
</dbReference>
<keyword evidence="1" id="KW-0175">Coiled coil</keyword>
<accession>A0A8J5UUM0</accession>
<dbReference type="GeneID" id="73472566"/>
<reference evidence="4 5" key="1">
    <citation type="journal article" date="2021" name="DNA Res.">
        <title>Genome analysis of Candida subhashii reveals its hybrid nature and dual mitochondrial genome conformations.</title>
        <authorList>
            <person name="Mixao V."/>
            <person name="Hegedusova E."/>
            <person name="Saus E."/>
            <person name="Pryszcz L.P."/>
            <person name="Cillingova A."/>
            <person name="Nosek J."/>
            <person name="Gabaldon T."/>
        </authorList>
    </citation>
    <scope>NUCLEOTIDE SEQUENCE [LARGE SCALE GENOMIC DNA]</scope>
    <source>
        <strain evidence="4 5">CBS 10753</strain>
    </source>
</reference>
<sequence length="615" mass="71218">MGELEDLDARLAEEVGHLSTKLVTAVNKQVELEETILSLRKTVNNLKQENSTLVETDRNYRIILPKYMKLQDDYKESQELRNKAETENSKLSAEVEELTASLFDEANTMVSNASRETHNFKVKNRKLYEEIEEKDRIIEDLQDQLRDLKDMFVRIEQQQRQSSANTPKIEPTSDSFDQISTTTTTVVTNGNNTAGVDNNNNNNNNNDDSFYHWQQLQAIIYSPHVNAIRFDLDNYNQDFKQFIYTIINPNFQFDLIHLKPLPFFKKIWHDELENSLSIIPALPATSTLLNRWQKGKTFWGSLIEGRVSIEPVKGINESFKITYRGSIHSNSSPVAIQDPCAFCGECRTDNLEHCRLYCLKLYESHNNEDLIVSYPLCNYCVIKLRNLCDFFAKLRLVHSNVFKLTVTTPRIGINGETIVIPKVLDQAEESKLIKIYIMLILIRGKIFWSKLGFWDNINQIHEINLDEIEYESFSYLIPKTTRRASDENGRDSINQTPIPLQPTEEEQHELEEEEAKQRQSHELEGDEAKQRQSHEGTPEEQHEESKSDVDSNSVREFDGDIHNKQSTDESNEPRPSNEESSLDRSNSRSKEFREKIDNELDKTLEMIAENLGQVD</sequence>
<evidence type="ECO:0000313" key="4">
    <source>
        <dbReference type="EMBL" id="KAG7660649.1"/>
    </source>
</evidence>
<evidence type="ECO:0000256" key="2">
    <source>
        <dbReference type="SAM" id="MobiDB-lite"/>
    </source>
</evidence>
<comment type="caution">
    <text evidence="4">The sequence shown here is derived from an EMBL/GenBank/DDBJ whole genome shotgun (WGS) entry which is preliminary data.</text>
</comment>
<dbReference type="AlphaFoldDB" id="A0A8J5UUM0"/>
<evidence type="ECO:0000259" key="3">
    <source>
        <dbReference type="Pfam" id="PF06428"/>
    </source>
</evidence>
<dbReference type="RefSeq" id="XP_049260882.1">
    <property type="nucleotide sequence ID" value="XM_049409867.1"/>
</dbReference>
<proteinExistence type="predicted"/>
<feature type="compositionally biased region" description="Acidic residues" evidence="2">
    <location>
        <begin position="503"/>
        <end position="514"/>
    </location>
</feature>
<organism evidence="4 5">
    <name type="scientific">[Candida] subhashii</name>
    <dbReference type="NCBI Taxonomy" id="561895"/>
    <lineage>
        <taxon>Eukaryota</taxon>
        <taxon>Fungi</taxon>
        <taxon>Dikarya</taxon>
        <taxon>Ascomycota</taxon>
        <taxon>Saccharomycotina</taxon>
        <taxon>Pichiomycetes</taxon>
        <taxon>Debaryomycetaceae</taxon>
        <taxon>Spathaspora</taxon>
    </lineage>
</organism>
<dbReference type="Pfam" id="PF06428">
    <property type="entry name" value="Sec2p"/>
    <property type="match status" value="1"/>
</dbReference>
<dbReference type="EMBL" id="JAGSYN010000275">
    <property type="protein sequence ID" value="KAG7660649.1"/>
    <property type="molecule type" value="Genomic_DNA"/>
</dbReference>
<feature type="domain" description="GDP/GTP exchange factor Sec2 N-terminal" evidence="3">
    <location>
        <begin position="29"/>
        <end position="155"/>
    </location>
</feature>
<dbReference type="PANTHER" id="PTHR14430:SF0">
    <property type="entry name" value="SEC2P DOMAIN-CONTAINING PROTEIN"/>
    <property type="match status" value="1"/>
</dbReference>
<feature type="region of interest" description="Disordered" evidence="2">
    <location>
        <begin position="157"/>
        <end position="176"/>
    </location>
</feature>
<dbReference type="GO" id="GO:0070319">
    <property type="term" value="C:Golgi to plasma membrane transport vesicle"/>
    <property type="evidence" value="ECO:0007669"/>
    <property type="project" value="TreeGrafter"/>
</dbReference>
<dbReference type="GO" id="GO:0005085">
    <property type="term" value="F:guanyl-nucleotide exchange factor activity"/>
    <property type="evidence" value="ECO:0007669"/>
    <property type="project" value="InterPro"/>
</dbReference>
<gene>
    <name evidence="4" type="ORF">J8A68_005766</name>
</gene>
<dbReference type="GO" id="GO:0006887">
    <property type="term" value="P:exocytosis"/>
    <property type="evidence" value="ECO:0007669"/>
    <property type="project" value="TreeGrafter"/>
</dbReference>
<dbReference type="Proteomes" id="UP000694255">
    <property type="component" value="Unassembled WGS sequence"/>
</dbReference>
<evidence type="ECO:0000256" key="1">
    <source>
        <dbReference type="ARBA" id="ARBA00023054"/>
    </source>
</evidence>
<dbReference type="CDD" id="cd21044">
    <property type="entry name" value="Rab11BD_RAB3IP_like"/>
    <property type="match status" value="1"/>
</dbReference>
<dbReference type="GO" id="GO:0051286">
    <property type="term" value="C:cell tip"/>
    <property type="evidence" value="ECO:0007669"/>
    <property type="project" value="TreeGrafter"/>
</dbReference>
<dbReference type="InterPro" id="IPR040351">
    <property type="entry name" value="RAB3IL/RAB3IP/Sec2"/>
</dbReference>
<dbReference type="OrthoDB" id="1748564at2759"/>
<name>A0A8J5UUM0_9ASCO</name>
<dbReference type="PANTHER" id="PTHR14430">
    <property type="entry name" value="RABIN3-RELATED"/>
    <property type="match status" value="1"/>
</dbReference>
<keyword evidence="5" id="KW-1185">Reference proteome</keyword>
<evidence type="ECO:0000313" key="5">
    <source>
        <dbReference type="Proteomes" id="UP000694255"/>
    </source>
</evidence>
<feature type="compositionally biased region" description="Basic and acidic residues" evidence="2">
    <location>
        <begin position="515"/>
        <end position="600"/>
    </location>
</feature>
<feature type="region of interest" description="Disordered" evidence="2">
    <location>
        <begin position="483"/>
        <end position="600"/>
    </location>
</feature>